<organism evidence="20 21">
    <name type="scientific">Flavobacterium beibuense F44-8</name>
    <dbReference type="NCBI Taxonomy" id="1406840"/>
    <lineage>
        <taxon>Bacteria</taxon>
        <taxon>Pseudomonadati</taxon>
        <taxon>Bacteroidota</taxon>
        <taxon>Flavobacteriia</taxon>
        <taxon>Flavobacteriales</taxon>
        <taxon>Flavobacteriaceae</taxon>
        <taxon>Flavobacterium</taxon>
    </lineage>
</organism>
<dbReference type="PROSITE" id="PS50110">
    <property type="entry name" value="RESPONSE_REGULATORY"/>
    <property type="match status" value="1"/>
</dbReference>
<dbReference type="InterPro" id="IPR001789">
    <property type="entry name" value="Sig_transdc_resp-reg_receiver"/>
</dbReference>
<dbReference type="PRINTS" id="PR00344">
    <property type="entry name" value="BCTRLSENSOR"/>
</dbReference>
<dbReference type="InterPro" id="IPR036890">
    <property type="entry name" value="HATPase_C_sf"/>
</dbReference>
<feature type="domain" description="Response regulatory" evidence="18">
    <location>
        <begin position="555"/>
        <end position="668"/>
    </location>
</feature>
<feature type="domain" description="Histidine kinase" evidence="17">
    <location>
        <begin position="316"/>
        <end position="532"/>
    </location>
</feature>
<dbReference type="SMART" id="SM00388">
    <property type="entry name" value="HisKA"/>
    <property type="match status" value="1"/>
</dbReference>
<keyword evidence="11 16" id="KW-1133">Transmembrane helix</keyword>
<dbReference type="InterPro" id="IPR003594">
    <property type="entry name" value="HATPase_dom"/>
</dbReference>
<evidence type="ECO:0000259" key="19">
    <source>
        <dbReference type="PROSITE" id="PS50894"/>
    </source>
</evidence>
<keyword evidence="4" id="KW-1003">Cell membrane</keyword>
<dbReference type="eggNOG" id="COG2205">
    <property type="taxonomic scope" value="Bacteria"/>
</dbReference>
<dbReference type="InterPro" id="IPR036097">
    <property type="entry name" value="HisK_dim/P_sf"/>
</dbReference>
<keyword evidence="9" id="KW-0418">Kinase</keyword>
<feature type="coiled-coil region" evidence="15">
    <location>
        <begin position="289"/>
        <end position="316"/>
    </location>
</feature>
<dbReference type="PROSITE" id="PS50894">
    <property type="entry name" value="HPT"/>
    <property type="match status" value="1"/>
</dbReference>
<evidence type="ECO:0000313" key="20">
    <source>
        <dbReference type="EMBL" id="KGO78621.1"/>
    </source>
</evidence>
<dbReference type="InterPro" id="IPR008207">
    <property type="entry name" value="Sig_transdc_His_kin_Hpt_dom"/>
</dbReference>
<keyword evidence="15" id="KW-0175">Coiled coil</keyword>
<comment type="catalytic activity">
    <reaction evidence="1">
        <text>ATP + protein L-histidine = ADP + protein N-phospho-L-histidine.</text>
        <dbReference type="EC" id="2.7.13.3"/>
    </reaction>
</comment>
<comment type="subcellular location">
    <subcellularLocation>
        <location evidence="2">Cell inner membrane</location>
        <topology evidence="2">Multi-pass membrane protein</topology>
    </subcellularLocation>
</comment>
<evidence type="ECO:0000256" key="15">
    <source>
        <dbReference type="SAM" id="Coils"/>
    </source>
</evidence>
<dbReference type="PANTHER" id="PTHR43047:SF72">
    <property type="entry name" value="OSMOSENSING HISTIDINE PROTEIN KINASE SLN1"/>
    <property type="match status" value="1"/>
</dbReference>
<dbReference type="Gene3D" id="3.30.565.10">
    <property type="entry name" value="Histidine kinase-like ATPase, C-terminal domain"/>
    <property type="match status" value="1"/>
</dbReference>
<evidence type="ECO:0000256" key="2">
    <source>
        <dbReference type="ARBA" id="ARBA00004429"/>
    </source>
</evidence>
<reference evidence="20 21" key="1">
    <citation type="submission" date="2013-09" db="EMBL/GenBank/DDBJ databases">
        <authorList>
            <person name="Zeng Z."/>
            <person name="Chen C."/>
        </authorList>
    </citation>
    <scope>NUCLEOTIDE SEQUENCE [LARGE SCALE GENOMIC DNA]</scope>
    <source>
        <strain evidence="20 21">F44-8</strain>
    </source>
</reference>
<dbReference type="SUPFAM" id="SSF55874">
    <property type="entry name" value="ATPase domain of HSP90 chaperone/DNA topoisomerase II/histidine kinase"/>
    <property type="match status" value="1"/>
</dbReference>
<dbReference type="SUPFAM" id="SSF52172">
    <property type="entry name" value="CheY-like"/>
    <property type="match status" value="1"/>
</dbReference>
<sequence>MAQPKSVKSKVIAGYLLLFIFAVVSVWFVYSEISKIASKSASGNDNSKIIQISNTIANLYTSEAIGKTAMLSGLDSDYNSYNKLIDSINNDIDLIKKEADSSQVVKFDSIQLLINKKRKSISGIIKYRKLNKPEYVQKNFRSKINSVKDSLVNQATPLKPEERYTWSQVVNSALPPKTLDSIRKFASNDSLTIAYNQVIEELINKNKQEQNKLNRAEQLLQDENRIISDQLRVILASVEKEIIERSSQKMAASQLAISSTVKKMAWIGASALLILIIFAWIILSDLTKSQNYRNQLEELNAENEKLLRSKTMLMATVTHDLQTPLGSIIGFSDLISNSEINSKQKQYLDNIKESADYILKLVSDLVDFSKLENSRITIEESSFNLKTLIENTCRTLEHSAENKNIELNWVSDDKLEDNIISDPYRIKQVLTNLISNAIKFTQEGTVEVLAYIKNQSIFISVTDTGIGIAKESHANVFKEFTQANDGIEKKFGGTGLGLTISKKIIELLGGTIELQSEEGKGSEFTIIIPYQKGKKTKPTQQQVQIRTYPYLKNKKILLVDDDETQLSLLNEVFSDKGAVVTTEANSSRVAQLLTDKYFDIILTDIQMPGLDGFELLEEVRSIKQNIPVIALSGRKDLEKDYFIEKGFTDFHPKPVQVNKLLAIVSNLFGDNIKIDAQNITTTQRQNRPLFDLRSLSQFTQNDPESLKMIIDTFIGSSKENCADLQSALADKNEQRIVEVSHKMIPMLKQIEAFHISEVLDTLEEKHYSGNWDKIEQQINTACKNIETLLQKLNKEVN</sequence>
<evidence type="ECO:0000259" key="17">
    <source>
        <dbReference type="PROSITE" id="PS50109"/>
    </source>
</evidence>
<proteinExistence type="predicted"/>
<dbReference type="Gene3D" id="3.40.50.2300">
    <property type="match status" value="1"/>
</dbReference>
<dbReference type="RefSeq" id="WP_035136284.1">
    <property type="nucleotide sequence ID" value="NZ_JRLV01000039.1"/>
</dbReference>
<accession>A0A0A2LHE3</accession>
<protein>
    <recommendedName>
        <fullName evidence="3">histidine kinase</fullName>
        <ecNumber evidence="3">2.7.13.3</ecNumber>
    </recommendedName>
</protein>
<evidence type="ECO:0000256" key="6">
    <source>
        <dbReference type="ARBA" id="ARBA00022553"/>
    </source>
</evidence>
<dbReference type="Pfam" id="PF00072">
    <property type="entry name" value="Response_reg"/>
    <property type="match status" value="1"/>
</dbReference>
<dbReference type="InterPro" id="IPR004358">
    <property type="entry name" value="Sig_transdc_His_kin-like_C"/>
</dbReference>
<dbReference type="CDD" id="cd00082">
    <property type="entry name" value="HisKA"/>
    <property type="match status" value="1"/>
</dbReference>
<feature type="coiled-coil region" evidence="15">
    <location>
        <begin position="199"/>
        <end position="226"/>
    </location>
</feature>
<dbReference type="GO" id="GO:0000155">
    <property type="term" value="F:phosphorelay sensor kinase activity"/>
    <property type="evidence" value="ECO:0007669"/>
    <property type="project" value="InterPro"/>
</dbReference>
<dbReference type="EMBL" id="JRLV01000039">
    <property type="protein sequence ID" value="KGO78621.1"/>
    <property type="molecule type" value="Genomic_DNA"/>
</dbReference>
<evidence type="ECO:0000256" key="5">
    <source>
        <dbReference type="ARBA" id="ARBA00022519"/>
    </source>
</evidence>
<keyword evidence="7" id="KW-0808">Transferase</keyword>
<keyword evidence="12 16" id="KW-0472">Membrane</keyword>
<gene>
    <name evidence="20" type="ORF">Q763_17515</name>
</gene>
<evidence type="ECO:0000256" key="12">
    <source>
        <dbReference type="ARBA" id="ARBA00023136"/>
    </source>
</evidence>
<dbReference type="SUPFAM" id="SSF47226">
    <property type="entry name" value="Histidine-containing phosphotransfer domain, HPT domain"/>
    <property type="match status" value="1"/>
</dbReference>
<dbReference type="AlphaFoldDB" id="A0A0A2LHE3"/>
<evidence type="ECO:0000313" key="21">
    <source>
        <dbReference type="Proteomes" id="UP000030129"/>
    </source>
</evidence>
<dbReference type="SUPFAM" id="SSF47384">
    <property type="entry name" value="Homodimeric domain of signal transducing histidine kinase"/>
    <property type="match status" value="1"/>
</dbReference>
<evidence type="ECO:0000256" key="16">
    <source>
        <dbReference type="SAM" id="Phobius"/>
    </source>
</evidence>
<dbReference type="PANTHER" id="PTHR43047">
    <property type="entry name" value="TWO-COMPONENT HISTIDINE PROTEIN KINASE"/>
    <property type="match status" value="1"/>
</dbReference>
<keyword evidence="10" id="KW-0547">Nucleotide-binding</keyword>
<feature type="modified residue" description="4-aspartylphosphate" evidence="14">
    <location>
        <position position="604"/>
    </location>
</feature>
<dbReference type="CDD" id="cd16922">
    <property type="entry name" value="HATPase_EvgS-ArcB-TorS-like"/>
    <property type="match status" value="1"/>
</dbReference>
<evidence type="ECO:0000256" key="3">
    <source>
        <dbReference type="ARBA" id="ARBA00012438"/>
    </source>
</evidence>
<dbReference type="PROSITE" id="PS50109">
    <property type="entry name" value="HIS_KIN"/>
    <property type="match status" value="1"/>
</dbReference>
<dbReference type="Proteomes" id="UP000030129">
    <property type="component" value="Unassembled WGS sequence"/>
</dbReference>
<evidence type="ECO:0000256" key="7">
    <source>
        <dbReference type="ARBA" id="ARBA00022679"/>
    </source>
</evidence>
<dbReference type="SMART" id="SM00448">
    <property type="entry name" value="REC"/>
    <property type="match status" value="1"/>
</dbReference>
<dbReference type="GO" id="GO:0009927">
    <property type="term" value="F:histidine phosphotransfer kinase activity"/>
    <property type="evidence" value="ECO:0007669"/>
    <property type="project" value="TreeGrafter"/>
</dbReference>
<dbReference type="GO" id="GO:0005886">
    <property type="term" value="C:plasma membrane"/>
    <property type="evidence" value="ECO:0007669"/>
    <property type="project" value="UniProtKB-SubCell"/>
</dbReference>
<dbReference type="CDD" id="cd00156">
    <property type="entry name" value="REC"/>
    <property type="match status" value="1"/>
</dbReference>
<dbReference type="InterPro" id="IPR011006">
    <property type="entry name" value="CheY-like_superfamily"/>
</dbReference>
<keyword evidence="5" id="KW-0997">Cell inner membrane</keyword>
<comment type="caution">
    <text evidence="20">The sequence shown here is derived from an EMBL/GenBank/DDBJ whole genome shotgun (WGS) entry which is preliminary data.</text>
</comment>
<dbReference type="InterPro" id="IPR003661">
    <property type="entry name" value="HisK_dim/P_dom"/>
</dbReference>
<evidence type="ECO:0000256" key="13">
    <source>
        <dbReference type="PROSITE-ProRule" id="PRU00110"/>
    </source>
</evidence>
<evidence type="ECO:0000256" key="9">
    <source>
        <dbReference type="ARBA" id="ARBA00022777"/>
    </source>
</evidence>
<evidence type="ECO:0000259" key="18">
    <source>
        <dbReference type="PROSITE" id="PS50110"/>
    </source>
</evidence>
<evidence type="ECO:0000256" key="14">
    <source>
        <dbReference type="PROSITE-ProRule" id="PRU00169"/>
    </source>
</evidence>
<dbReference type="InterPro" id="IPR005467">
    <property type="entry name" value="His_kinase_dom"/>
</dbReference>
<evidence type="ECO:0000256" key="11">
    <source>
        <dbReference type="ARBA" id="ARBA00022989"/>
    </source>
</evidence>
<dbReference type="EC" id="2.7.13.3" evidence="3"/>
<name>A0A0A2LHE3_9FLAO</name>
<feature type="domain" description="HPt" evidence="19">
    <location>
        <begin position="702"/>
        <end position="797"/>
    </location>
</feature>
<evidence type="ECO:0000256" key="4">
    <source>
        <dbReference type="ARBA" id="ARBA00022475"/>
    </source>
</evidence>
<keyword evidence="8 16" id="KW-0812">Transmembrane</keyword>
<evidence type="ECO:0000256" key="8">
    <source>
        <dbReference type="ARBA" id="ARBA00022692"/>
    </source>
</evidence>
<feature type="modified residue" description="Phosphohistidine" evidence="13">
    <location>
        <position position="741"/>
    </location>
</feature>
<dbReference type="FunFam" id="3.30.565.10:FF:000010">
    <property type="entry name" value="Sensor histidine kinase RcsC"/>
    <property type="match status" value="1"/>
</dbReference>
<keyword evidence="10" id="KW-0067">ATP-binding</keyword>
<dbReference type="Gene3D" id="1.20.120.160">
    <property type="entry name" value="HPT domain"/>
    <property type="match status" value="1"/>
</dbReference>
<dbReference type="Pfam" id="PF02518">
    <property type="entry name" value="HATPase_c"/>
    <property type="match status" value="1"/>
</dbReference>
<dbReference type="InterPro" id="IPR036641">
    <property type="entry name" value="HPT_dom_sf"/>
</dbReference>
<keyword evidence="6 14" id="KW-0597">Phosphoprotein</keyword>
<keyword evidence="21" id="KW-1185">Reference proteome</keyword>
<dbReference type="SMART" id="SM00387">
    <property type="entry name" value="HATPase_c"/>
    <property type="match status" value="1"/>
</dbReference>
<feature type="transmembrane region" description="Helical" evidence="16">
    <location>
        <begin position="12"/>
        <end position="30"/>
    </location>
</feature>
<evidence type="ECO:0000256" key="1">
    <source>
        <dbReference type="ARBA" id="ARBA00000085"/>
    </source>
</evidence>
<feature type="transmembrane region" description="Helical" evidence="16">
    <location>
        <begin position="264"/>
        <end position="283"/>
    </location>
</feature>
<dbReference type="STRING" id="1406840.Q763_17515"/>
<evidence type="ECO:0000256" key="10">
    <source>
        <dbReference type="ARBA" id="ARBA00022840"/>
    </source>
</evidence>
<dbReference type="Pfam" id="PF00512">
    <property type="entry name" value="HisKA"/>
    <property type="match status" value="1"/>
</dbReference>
<dbReference type="Gene3D" id="1.10.287.130">
    <property type="match status" value="1"/>
</dbReference>